<keyword evidence="3" id="KW-1185">Reference proteome</keyword>
<proteinExistence type="predicted"/>
<feature type="transmembrane region" description="Helical" evidence="1">
    <location>
        <begin position="78"/>
        <end position="99"/>
    </location>
</feature>
<reference evidence="2 3" key="1">
    <citation type="submission" date="2020-08" db="EMBL/GenBank/DDBJ databases">
        <title>Genomic Encyclopedia of Type Strains, Phase IV (KMG-IV): sequencing the most valuable type-strain genomes for metagenomic binning, comparative biology and taxonomic classification.</title>
        <authorList>
            <person name="Goeker M."/>
        </authorList>
    </citation>
    <scope>NUCLEOTIDE SEQUENCE [LARGE SCALE GENOMIC DNA]</scope>
    <source>
        <strain evidence="2 3">YIM 65646</strain>
    </source>
</reference>
<dbReference type="Proteomes" id="UP000548476">
    <property type="component" value="Unassembled WGS sequence"/>
</dbReference>
<organism evidence="2 3">
    <name type="scientific">Phytomonospora endophytica</name>
    <dbReference type="NCBI Taxonomy" id="714109"/>
    <lineage>
        <taxon>Bacteria</taxon>
        <taxon>Bacillati</taxon>
        <taxon>Actinomycetota</taxon>
        <taxon>Actinomycetes</taxon>
        <taxon>Micromonosporales</taxon>
        <taxon>Micromonosporaceae</taxon>
        <taxon>Phytomonospora</taxon>
    </lineage>
</organism>
<evidence type="ECO:0000313" key="2">
    <source>
        <dbReference type="EMBL" id="MBB6037687.1"/>
    </source>
</evidence>
<gene>
    <name evidence="2" type="ORF">HNR73_005565</name>
</gene>
<dbReference type="AlphaFoldDB" id="A0A841FWH4"/>
<dbReference type="EMBL" id="JACHGT010000013">
    <property type="protein sequence ID" value="MBB6037687.1"/>
    <property type="molecule type" value="Genomic_DNA"/>
</dbReference>
<evidence type="ECO:0008006" key="4">
    <source>
        <dbReference type="Google" id="ProtNLM"/>
    </source>
</evidence>
<feature type="transmembrane region" description="Helical" evidence="1">
    <location>
        <begin position="120"/>
        <end position="138"/>
    </location>
</feature>
<keyword evidence="1" id="KW-0812">Transmembrane</keyword>
<accession>A0A841FWH4</accession>
<feature type="transmembrane region" description="Helical" evidence="1">
    <location>
        <begin position="258"/>
        <end position="278"/>
    </location>
</feature>
<name>A0A841FWH4_9ACTN</name>
<keyword evidence="1" id="KW-1133">Transmembrane helix</keyword>
<comment type="caution">
    <text evidence="2">The sequence shown here is derived from an EMBL/GenBank/DDBJ whole genome shotgun (WGS) entry which is preliminary data.</text>
</comment>
<protein>
    <recommendedName>
        <fullName evidence="4">Conjugal transfer protein TrbL</fullName>
    </recommendedName>
</protein>
<feature type="transmembrane region" description="Helical" evidence="1">
    <location>
        <begin position="170"/>
        <end position="191"/>
    </location>
</feature>
<evidence type="ECO:0000313" key="3">
    <source>
        <dbReference type="Proteomes" id="UP000548476"/>
    </source>
</evidence>
<feature type="transmembrane region" description="Helical" evidence="1">
    <location>
        <begin position="226"/>
        <end position="251"/>
    </location>
</feature>
<dbReference type="RefSeq" id="WP_184790501.1">
    <property type="nucleotide sequence ID" value="NZ_BONT01000054.1"/>
</dbReference>
<evidence type="ECO:0000256" key="1">
    <source>
        <dbReference type="SAM" id="Phobius"/>
    </source>
</evidence>
<keyword evidence="1" id="KW-0472">Membrane</keyword>
<sequence>MINVLLEPCDPNAVWTCLPGGGLIGTLPGAVTGSLAGSAWEAVCRSFAEAAVGMLGAFAEAFGTFPGLTIESDRFDSIWGMSLGIAMVVAVLLLFMQVARTAFTHDGRGIAEALVGIGKAALACLLVLTISAAALAASDQLTQWIIDGTFESTQGLVDELTAIMPDDPNMSMSLLLILAVVGICLVAVLWFELLLRNAAIAVLIATSPIAAAGQTSEVTKAWWSKLVQATIQLIILKPVIALCFAIGFTIMDDAEGEIATMLSGMLVLLLAALAWPAIGKFMTFTQSHVSGGAGLAGLLGFAAGSASKLSSSKGGTAGVSPEAFGQASEERTMSAVNARAGSMTGTKSAGAAGGAAALGPAAIAALGLQLAQAGANQLTKGMESTAGHAGMRHNPHIHPAGTPSGGGVVAGGAAMWQASTHTQASTATVEVSHAPDSPAITYNPDGYLAHEAAHERFDGSPPEHG</sequence>